<dbReference type="SUPFAM" id="SSF57302">
    <property type="entry name" value="Snake toxin-like"/>
    <property type="match status" value="1"/>
</dbReference>
<evidence type="ECO:0000256" key="9">
    <source>
        <dbReference type="ARBA" id="ARBA00022723"/>
    </source>
</evidence>
<dbReference type="Proteomes" id="UP001195483">
    <property type="component" value="Unassembled WGS sequence"/>
</dbReference>
<dbReference type="PROSITE" id="PS51256">
    <property type="entry name" value="GS"/>
    <property type="match status" value="1"/>
</dbReference>
<dbReference type="EMBL" id="JAEAOA010002126">
    <property type="protein sequence ID" value="KAK3605391.1"/>
    <property type="molecule type" value="Genomic_DNA"/>
</dbReference>
<comment type="similarity">
    <text evidence="4">Belongs to the protein kinase superfamily. TKL Ser/Thr protein kinase family. TGFB receptor subfamily.</text>
</comment>
<keyword evidence="12" id="KW-0418">Kinase</keyword>
<evidence type="ECO:0000256" key="10">
    <source>
        <dbReference type="ARBA" id="ARBA00022729"/>
    </source>
</evidence>
<protein>
    <recommendedName>
        <fullName evidence="5">receptor protein serine/threonine kinase</fullName>
        <ecNumber evidence="5">2.7.11.30</ecNumber>
    </recommendedName>
</protein>
<comment type="catalytic activity">
    <reaction evidence="20">
        <text>L-threonyl-[receptor-protein] + ATP = O-phospho-L-threonyl-[receptor-protein] + ADP + H(+)</text>
        <dbReference type="Rhea" id="RHEA:44880"/>
        <dbReference type="Rhea" id="RHEA-COMP:11024"/>
        <dbReference type="Rhea" id="RHEA-COMP:11025"/>
        <dbReference type="ChEBI" id="CHEBI:15378"/>
        <dbReference type="ChEBI" id="CHEBI:30013"/>
        <dbReference type="ChEBI" id="CHEBI:30616"/>
        <dbReference type="ChEBI" id="CHEBI:61977"/>
        <dbReference type="ChEBI" id="CHEBI:456216"/>
        <dbReference type="EC" id="2.7.11.30"/>
    </reaction>
</comment>
<dbReference type="GO" id="GO:0043235">
    <property type="term" value="C:receptor complex"/>
    <property type="evidence" value="ECO:0007669"/>
    <property type="project" value="TreeGrafter"/>
</dbReference>
<dbReference type="PANTHER" id="PTHR23255">
    <property type="entry name" value="TRANSFORMING GROWTH FACTOR-BETA RECEPTOR TYPE I AND II"/>
    <property type="match status" value="1"/>
</dbReference>
<evidence type="ECO:0000313" key="26">
    <source>
        <dbReference type="EMBL" id="KAK3605391.1"/>
    </source>
</evidence>
<keyword evidence="6" id="KW-0723">Serine/threonine-protein kinase</keyword>
<dbReference type="InterPro" id="IPR000719">
    <property type="entry name" value="Prot_kinase_dom"/>
</dbReference>
<keyword evidence="11 21" id="KW-0547">Nucleotide-binding</keyword>
<comment type="caution">
    <text evidence="26">The sequence shown here is derived from an EMBL/GenBank/DDBJ whole genome shotgun (WGS) entry which is preliminary data.</text>
</comment>
<keyword evidence="18" id="KW-0325">Glycoprotein</keyword>
<dbReference type="GO" id="GO:0005524">
    <property type="term" value="F:ATP binding"/>
    <property type="evidence" value="ECO:0007669"/>
    <property type="project" value="UniProtKB-UniRule"/>
</dbReference>
<evidence type="ECO:0000256" key="17">
    <source>
        <dbReference type="ARBA" id="ARBA00023170"/>
    </source>
</evidence>
<dbReference type="GO" id="GO:0046872">
    <property type="term" value="F:metal ion binding"/>
    <property type="evidence" value="ECO:0007669"/>
    <property type="project" value="UniProtKB-KW"/>
</dbReference>
<dbReference type="PROSITE" id="PS00107">
    <property type="entry name" value="PROTEIN_KINASE_ATP"/>
    <property type="match status" value="1"/>
</dbReference>
<dbReference type="EC" id="2.7.11.30" evidence="5"/>
<evidence type="ECO:0000256" key="19">
    <source>
        <dbReference type="ARBA" id="ARBA00047681"/>
    </source>
</evidence>
<evidence type="ECO:0000256" key="13">
    <source>
        <dbReference type="ARBA" id="ARBA00022840"/>
    </source>
</evidence>
<accession>A0AAE0T7W5</accession>
<feature type="transmembrane region" description="Helical" evidence="22">
    <location>
        <begin position="272"/>
        <end position="296"/>
    </location>
</feature>
<evidence type="ECO:0000313" key="27">
    <source>
        <dbReference type="Proteomes" id="UP001195483"/>
    </source>
</evidence>
<dbReference type="InterPro" id="IPR017441">
    <property type="entry name" value="Protein_kinase_ATP_BS"/>
</dbReference>
<proteinExistence type="inferred from homology"/>
<dbReference type="SUPFAM" id="SSF56112">
    <property type="entry name" value="Protein kinase-like (PK-like)"/>
    <property type="match status" value="1"/>
</dbReference>
<dbReference type="GO" id="GO:0071363">
    <property type="term" value="P:cellular response to growth factor stimulus"/>
    <property type="evidence" value="ECO:0007669"/>
    <property type="project" value="TreeGrafter"/>
</dbReference>
<reference evidence="26" key="1">
    <citation type="journal article" date="2021" name="Genome Biol. Evol.">
        <title>A High-Quality Reference Genome for a Parasitic Bivalve with Doubly Uniparental Inheritance (Bivalvia: Unionida).</title>
        <authorList>
            <person name="Smith C.H."/>
        </authorList>
    </citation>
    <scope>NUCLEOTIDE SEQUENCE</scope>
    <source>
        <strain evidence="26">CHS0354</strain>
    </source>
</reference>
<evidence type="ECO:0000256" key="23">
    <source>
        <dbReference type="SAM" id="SignalP"/>
    </source>
</evidence>
<keyword evidence="14" id="KW-0460">Magnesium</keyword>
<gene>
    <name evidence="26" type="ORF">CHS0354_036299</name>
</gene>
<dbReference type="Gene3D" id="2.10.60.10">
    <property type="entry name" value="CD59"/>
    <property type="match status" value="2"/>
</dbReference>
<keyword evidence="9" id="KW-0479">Metal-binding</keyword>
<dbReference type="InterPro" id="IPR003605">
    <property type="entry name" value="GS_dom"/>
</dbReference>
<evidence type="ECO:0000256" key="15">
    <source>
        <dbReference type="ARBA" id="ARBA00022989"/>
    </source>
</evidence>
<keyword evidence="13 21" id="KW-0067">ATP-binding</keyword>
<keyword evidence="27" id="KW-1185">Reference proteome</keyword>
<dbReference type="Pfam" id="PF08515">
    <property type="entry name" value="TGF_beta_GS"/>
    <property type="match status" value="1"/>
</dbReference>
<evidence type="ECO:0000256" key="3">
    <source>
        <dbReference type="ARBA" id="ARBA00004479"/>
    </source>
</evidence>
<keyword evidence="15 22" id="KW-1133">Transmembrane helix</keyword>
<evidence type="ECO:0000256" key="8">
    <source>
        <dbReference type="ARBA" id="ARBA00022692"/>
    </source>
</evidence>
<keyword evidence="10 23" id="KW-0732">Signal</keyword>
<evidence type="ECO:0000256" key="22">
    <source>
        <dbReference type="SAM" id="Phobius"/>
    </source>
</evidence>
<evidence type="ECO:0000256" key="5">
    <source>
        <dbReference type="ARBA" id="ARBA00012401"/>
    </source>
</evidence>
<keyword evidence="17" id="KW-0675">Receptor</keyword>
<organism evidence="26 27">
    <name type="scientific">Potamilus streckersoni</name>
    <dbReference type="NCBI Taxonomy" id="2493646"/>
    <lineage>
        <taxon>Eukaryota</taxon>
        <taxon>Metazoa</taxon>
        <taxon>Spiralia</taxon>
        <taxon>Lophotrochozoa</taxon>
        <taxon>Mollusca</taxon>
        <taxon>Bivalvia</taxon>
        <taxon>Autobranchia</taxon>
        <taxon>Heteroconchia</taxon>
        <taxon>Palaeoheterodonta</taxon>
        <taxon>Unionida</taxon>
        <taxon>Unionoidea</taxon>
        <taxon>Unionidae</taxon>
        <taxon>Ambleminae</taxon>
        <taxon>Lampsilini</taxon>
        <taxon>Potamilus</taxon>
    </lineage>
</organism>
<dbReference type="PROSITE" id="PS00108">
    <property type="entry name" value="PROTEIN_KINASE_ST"/>
    <property type="match status" value="1"/>
</dbReference>
<evidence type="ECO:0000256" key="12">
    <source>
        <dbReference type="ARBA" id="ARBA00022777"/>
    </source>
</evidence>
<dbReference type="FunFam" id="3.30.200.20:FF:000064">
    <property type="entry name" value="Receptor protein serine/threonine kinase"/>
    <property type="match status" value="1"/>
</dbReference>
<evidence type="ECO:0000259" key="25">
    <source>
        <dbReference type="PROSITE" id="PS51256"/>
    </source>
</evidence>
<dbReference type="Pfam" id="PF07714">
    <property type="entry name" value="PK_Tyr_Ser-Thr"/>
    <property type="match status" value="1"/>
</dbReference>
<keyword evidence="16 22" id="KW-0472">Membrane</keyword>
<evidence type="ECO:0000256" key="2">
    <source>
        <dbReference type="ARBA" id="ARBA00001946"/>
    </source>
</evidence>
<evidence type="ECO:0000259" key="24">
    <source>
        <dbReference type="PROSITE" id="PS50011"/>
    </source>
</evidence>
<dbReference type="InterPro" id="IPR000333">
    <property type="entry name" value="TGFB_receptor"/>
</dbReference>
<dbReference type="InterPro" id="IPR008271">
    <property type="entry name" value="Ser/Thr_kinase_AS"/>
</dbReference>
<evidence type="ECO:0000256" key="7">
    <source>
        <dbReference type="ARBA" id="ARBA00022679"/>
    </source>
</evidence>
<dbReference type="CDD" id="cd23533">
    <property type="entry name" value="TFP_LU_ECD_BMPR2_like"/>
    <property type="match status" value="1"/>
</dbReference>
<comment type="cofactor">
    <cofactor evidence="1">
        <name>Mn(2+)</name>
        <dbReference type="ChEBI" id="CHEBI:29035"/>
    </cofactor>
</comment>
<evidence type="ECO:0000256" key="16">
    <source>
        <dbReference type="ARBA" id="ARBA00023136"/>
    </source>
</evidence>
<dbReference type="GO" id="GO:0004675">
    <property type="term" value="F:transmembrane receptor protein serine/threonine kinase activity"/>
    <property type="evidence" value="ECO:0007669"/>
    <property type="project" value="UniProtKB-EC"/>
</dbReference>
<dbReference type="FunFam" id="1.10.510.10:FF:000018">
    <property type="entry name" value="Receptor protein serine/threonine kinase"/>
    <property type="match status" value="1"/>
</dbReference>
<keyword evidence="8 22" id="KW-0812">Transmembrane</keyword>
<evidence type="ECO:0000256" key="20">
    <source>
        <dbReference type="ARBA" id="ARBA00048773"/>
    </source>
</evidence>
<evidence type="ECO:0000256" key="1">
    <source>
        <dbReference type="ARBA" id="ARBA00001936"/>
    </source>
</evidence>
<dbReference type="SMART" id="SM00220">
    <property type="entry name" value="S_TKc"/>
    <property type="match status" value="1"/>
</dbReference>
<dbReference type="InterPro" id="IPR011009">
    <property type="entry name" value="Kinase-like_dom_sf"/>
</dbReference>
<name>A0AAE0T7W5_9BIVA</name>
<feature type="domain" description="GS" evidence="25">
    <location>
        <begin position="326"/>
        <end position="355"/>
    </location>
</feature>
<evidence type="ECO:0000256" key="4">
    <source>
        <dbReference type="ARBA" id="ARBA00009605"/>
    </source>
</evidence>
<evidence type="ECO:0000256" key="14">
    <source>
        <dbReference type="ARBA" id="ARBA00022842"/>
    </source>
</evidence>
<evidence type="ECO:0000256" key="18">
    <source>
        <dbReference type="ARBA" id="ARBA00023180"/>
    </source>
</evidence>
<reference evidence="26" key="2">
    <citation type="journal article" date="2021" name="Genome Biol. Evol.">
        <title>Developing a high-quality reference genome for a parasitic bivalve with doubly uniparental inheritance (Bivalvia: Unionida).</title>
        <authorList>
            <person name="Smith C.H."/>
        </authorList>
    </citation>
    <scope>NUCLEOTIDE SEQUENCE</scope>
    <source>
        <strain evidence="26">CHS0354</strain>
        <tissue evidence="26">Mantle</tissue>
    </source>
</reference>
<reference evidence="26" key="3">
    <citation type="submission" date="2023-05" db="EMBL/GenBank/DDBJ databases">
        <authorList>
            <person name="Smith C.H."/>
        </authorList>
    </citation>
    <scope>NUCLEOTIDE SEQUENCE</scope>
    <source>
        <strain evidence="26">CHS0354</strain>
        <tissue evidence="26">Mantle</tissue>
    </source>
</reference>
<dbReference type="InterPro" id="IPR045860">
    <property type="entry name" value="Snake_toxin-like_sf"/>
</dbReference>
<dbReference type="InterPro" id="IPR001245">
    <property type="entry name" value="Ser-Thr/Tyr_kinase_cat_dom"/>
</dbReference>
<comment type="subcellular location">
    <subcellularLocation>
        <location evidence="3">Membrane</location>
        <topology evidence="3">Single-pass type I membrane protein</topology>
    </subcellularLocation>
</comment>
<comment type="catalytic activity">
    <reaction evidence="19">
        <text>L-seryl-[receptor-protein] + ATP = O-phospho-L-seryl-[receptor-protein] + ADP + H(+)</text>
        <dbReference type="Rhea" id="RHEA:18673"/>
        <dbReference type="Rhea" id="RHEA-COMP:11022"/>
        <dbReference type="Rhea" id="RHEA-COMP:11023"/>
        <dbReference type="ChEBI" id="CHEBI:15378"/>
        <dbReference type="ChEBI" id="CHEBI:29999"/>
        <dbReference type="ChEBI" id="CHEBI:30616"/>
        <dbReference type="ChEBI" id="CHEBI:83421"/>
        <dbReference type="ChEBI" id="CHEBI:456216"/>
        <dbReference type="EC" id="2.7.11.30"/>
    </reaction>
</comment>
<dbReference type="Gene3D" id="1.10.510.10">
    <property type="entry name" value="Transferase(Phosphotransferase) domain 1"/>
    <property type="match status" value="1"/>
</dbReference>
<evidence type="ECO:0000256" key="6">
    <source>
        <dbReference type="ARBA" id="ARBA00022527"/>
    </source>
</evidence>
<evidence type="ECO:0000256" key="11">
    <source>
        <dbReference type="ARBA" id="ARBA00022741"/>
    </source>
</evidence>
<comment type="cofactor">
    <cofactor evidence="2">
        <name>Mg(2+)</name>
        <dbReference type="ChEBI" id="CHEBI:18420"/>
    </cofactor>
</comment>
<keyword evidence="7" id="KW-0808">Transferase</keyword>
<sequence>MAEYIKTILCLLLASAATGISGVPDTEEYTYCAYKDDRSKFYGNGTTFLHSHVPYLVNNTERCGPGYDHYSCFTAWLKDGNGLLSIVLQGCWIEYNNTCSVDNCQLDASHLSFKNLTFCCCYGNLCNIHSGRDEVQQNKYHGGVEVRKIASLGTNKLPMMPSVNLTANGVQKGNLLHCHCYPLDFCGGKDECVTETGCFAGINSDLEITYYGCAASEQSKSLLCRLPNDSHIYAINCCNDKDYCNMDLTPKMQPYPVYHAEEKTEVPLPLDLILVIVLPLVAVMLLVTLICLVCHFRHKKKMKAFSAQERRLLDEDGFRAQQVGDTSLQELLDASCTSGSGSGLPFLVQQTVARQVTLLECIGKGRYGEVWQGRYHGEKVAVKIFSSRDESSWRRETEIYNTCLLRHDNILTYYASDMTSRNSCTQLWLIMQYHENGSLYDYLQINALTHEQMLLLIHSASAGLVHLHTEIIGNRGKPAIAHRDIKSKNILVKSDGTCCLGDLGLAVMHTAEGDRLDLGCNNKVGTKRYMAPELLDETLNPSFFSSFKCVDVYAFALVVWETARRCITGGLVEEYKPPFWDVVPNDPSFEDMRKVVVVDQQRPTLPNRWVSDPILNQLSRVIRECWNQNPKARLPMLRVKKTLSTLLEQAHALKLEHLKDKITNI</sequence>
<dbReference type="AlphaFoldDB" id="A0AAE0T7W5"/>
<feature type="chain" id="PRO_5042214269" description="receptor protein serine/threonine kinase" evidence="23">
    <location>
        <begin position="23"/>
        <end position="665"/>
    </location>
</feature>
<feature type="signal peptide" evidence="23">
    <location>
        <begin position="1"/>
        <end position="22"/>
    </location>
</feature>
<dbReference type="Gene3D" id="3.30.200.20">
    <property type="entry name" value="Phosphorylase Kinase, domain 1"/>
    <property type="match status" value="1"/>
</dbReference>
<feature type="binding site" evidence="21">
    <location>
        <position position="383"/>
    </location>
    <ligand>
        <name>ATP</name>
        <dbReference type="ChEBI" id="CHEBI:30616"/>
    </ligand>
</feature>
<evidence type="ECO:0000256" key="21">
    <source>
        <dbReference type="PROSITE-ProRule" id="PRU10141"/>
    </source>
</evidence>
<dbReference type="PANTHER" id="PTHR23255:SF72">
    <property type="entry name" value="RECEPTOR PROTEIN SERINE_THREONINE KINASE"/>
    <property type="match status" value="1"/>
</dbReference>
<dbReference type="SMART" id="SM00467">
    <property type="entry name" value="GS"/>
    <property type="match status" value="1"/>
</dbReference>
<dbReference type="GO" id="GO:0005886">
    <property type="term" value="C:plasma membrane"/>
    <property type="evidence" value="ECO:0007669"/>
    <property type="project" value="TreeGrafter"/>
</dbReference>
<feature type="domain" description="Protein kinase" evidence="24">
    <location>
        <begin position="356"/>
        <end position="647"/>
    </location>
</feature>
<dbReference type="PROSITE" id="PS50011">
    <property type="entry name" value="PROTEIN_KINASE_DOM"/>
    <property type="match status" value="1"/>
</dbReference>